<evidence type="ECO:0000313" key="2">
    <source>
        <dbReference type="EMBL" id="KAH9490511.1"/>
    </source>
</evidence>
<protein>
    <submittedName>
        <fullName evidence="2">Uncharacterized protein</fullName>
    </submittedName>
</protein>
<evidence type="ECO:0000256" key="1">
    <source>
        <dbReference type="SAM" id="MobiDB-lite"/>
    </source>
</evidence>
<name>A0A922HK79_DERFA</name>
<dbReference type="Proteomes" id="UP000790347">
    <property type="component" value="Unassembled WGS sequence"/>
</dbReference>
<sequence>MDDIKIRKSQKNLPSSKSEFETGQLNDHYEDDELRNRKYIPSSNINNQNEWIND</sequence>
<accession>A0A922HK79</accession>
<feature type="region of interest" description="Disordered" evidence="1">
    <location>
        <begin position="1"/>
        <end position="35"/>
    </location>
</feature>
<dbReference type="EMBL" id="ASGP02000010">
    <property type="protein sequence ID" value="KAH9490511.1"/>
    <property type="molecule type" value="Genomic_DNA"/>
</dbReference>
<keyword evidence="3" id="KW-1185">Reference proteome</keyword>
<proteinExistence type="predicted"/>
<feature type="compositionally biased region" description="Polar residues" evidence="1">
    <location>
        <begin position="11"/>
        <end position="25"/>
    </location>
</feature>
<dbReference type="AlphaFoldDB" id="A0A922HK79"/>
<evidence type="ECO:0000313" key="3">
    <source>
        <dbReference type="Proteomes" id="UP000790347"/>
    </source>
</evidence>
<organism evidence="2 3">
    <name type="scientific">Dermatophagoides farinae</name>
    <name type="common">American house dust mite</name>
    <dbReference type="NCBI Taxonomy" id="6954"/>
    <lineage>
        <taxon>Eukaryota</taxon>
        <taxon>Metazoa</taxon>
        <taxon>Ecdysozoa</taxon>
        <taxon>Arthropoda</taxon>
        <taxon>Chelicerata</taxon>
        <taxon>Arachnida</taxon>
        <taxon>Acari</taxon>
        <taxon>Acariformes</taxon>
        <taxon>Sarcoptiformes</taxon>
        <taxon>Astigmata</taxon>
        <taxon>Psoroptidia</taxon>
        <taxon>Analgoidea</taxon>
        <taxon>Pyroglyphidae</taxon>
        <taxon>Dermatophagoidinae</taxon>
        <taxon>Dermatophagoides</taxon>
    </lineage>
</organism>
<reference evidence="2" key="1">
    <citation type="submission" date="2013-05" db="EMBL/GenBank/DDBJ databases">
        <authorList>
            <person name="Yim A.K.Y."/>
            <person name="Chan T.F."/>
            <person name="Ji K.M."/>
            <person name="Liu X.Y."/>
            <person name="Zhou J.W."/>
            <person name="Li R.Q."/>
            <person name="Yang K.Y."/>
            <person name="Li J."/>
            <person name="Li M."/>
            <person name="Law P.T.W."/>
            <person name="Wu Y.L."/>
            <person name="Cai Z.L."/>
            <person name="Qin H."/>
            <person name="Bao Y."/>
            <person name="Leung R.K.K."/>
            <person name="Ng P.K.S."/>
            <person name="Zou J."/>
            <person name="Zhong X.J."/>
            <person name="Ran P.X."/>
            <person name="Zhong N.S."/>
            <person name="Liu Z.G."/>
            <person name="Tsui S.K.W."/>
        </authorList>
    </citation>
    <scope>NUCLEOTIDE SEQUENCE</scope>
    <source>
        <strain evidence="2">Derf</strain>
        <tissue evidence="2">Whole organism</tissue>
    </source>
</reference>
<comment type="caution">
    <text evidence="2">The sequence shown here is derived from an EMBL/GenBank/DDBJ whole genome shotgun (WGS) entry which is preliminary data.</text>
</comment>
<gene>
    <name evidence="2" type="ORF">DERF_016709</name>
</gene>
<reference evidence="2" key="2">
    <citation type="journal article" date="2022" name="Res Sq">
        <title>Comparative Genomics Reveals Insights into the Divergent Evolution of Astigmatic Mites and Household Pest Adaptations.</title>
        <authorList>
            <person name="Xiong Q."/>
            <person name="Wan A.T.-Y."/>
            <person name="Liu X.-Y."/>
            <person name="Fung C.S.-H."/>
            <person name="Xiao X."/>
            <person name="Malainual N."/>
            <person name="Hou J."/>
            <person name="Wang L."/>
            <person name="Wang M."/>
            <person name="Yang K."/>
            <person name="Cui Y."/>
            <person name="Leung E."/>
            <person name="Nong W."/>
            <person name="Shin S.-K."/>
            <person name="Au S."/>
            <person name="Jeong K.Y."/>
            <person name="Chew F.T."/>
            <person name="Hui J."/>
            <person name="Leung T.F."/>
            <person name="Tungtrongchitr A."/>
            <person name="Zhong N."/>
            <person name="Liu Z."/>
            <person name="Tsui S."/>
        </authorList>
    </citation>
    <scope>NUCLEOTIDE SEQUENCE</scope>
    <source>
        <strain evidence="2">Derf</strain>
        <tissue evidence="2">Whole organism</tissue>
    </source>
</reference>